<organism evidence="3 4">
    <name type="scientific">[Ruminococcus] torques</name>
    <dbReference type="NCBI Taxonomy" id="33039"/>
    <lineage>
        <taxon>Bacteria</taxon>
        <taxon>Bacillati</taxon>
        <taxon>Bacillota</taxon>
        <taxon>Clostridia</taxon>
        <taxon>Lachnospirales</taxon>
        <taxon>Lachnospiraceae</taxon>
        <taxon>Mediterraneibacter</taxon>
    </lineage>
</organism>
<evidence type="ECO:0000313" key="3">
    <source>
        <dbReference type="EMBL" id="VUX17245.1"/>
    </source>
</evidence>
<keyword evidence="1" id="KW-0812">Transmembrane</keyword>
<dbReference type="PANTHER" id="PTHR31302">
    <property type="entry name" value="TRANSMEMBRANE PROTEIN WITH METALLOPHOSPHOESTERASE DOMAIN-RELATED"/>
    <property type="match status" value="1"/>
</dbReference>
<feature type="transmembrane region" description="Helical" evidence="1">
    <location>
        <begin position="21"/>
        <end position="43"/>
    </location>
</feature>
<proteinExistence type="predicted"/>
<dbReference type="EC" id="3.1.-.-" evidence="3"/>
<dbReference type="AlphaFoldDB" id="A0A564UCI8"/>
<keyword evidence="3" id="KW-0378">Hydrolase</keyword>
<reference evidence="3 4" key="1">
    <citation type="submission" date="2019-07" db="EMBL/GenBank/DDBJ databases">
        <authorList>
            <person name="Hibberd C M."/>
            <person name="Gehrig L. J."/>
            <person name="Chang H.-W."/>
            <person name="Venkatesh S."/>
        </authorList>
    </citation>
    <scope>NUCLEOTIDE SEQUENCE [LARGE SCALE GENOMIC DNA]</scope>
    <source>
        <strain evidence="3">Ruminococcus_torques_SSTS_Bg7063</strain>
    </source>
</reference>
<evidence type="ECO:0000259" key="2">
    <source>
        <dbReference type="Pfam" id="PF00149"/>
    </source>
</evidence>
<keyword evidence="4" id="KW-1185">Reference proteome</keyword>
<dbReference type="InterPro" id="IPR004843">
    <property type="entry name" value="Calcineurin-like_PHP"/>
</dbReference>
<dbReference type="Proteomes" id="UP000363661">
    <property type="component" value="Unassembled WGS sequence"/>
</dbReference>
<feature type="transmembrane region" description="Helical" evidence="1">
    <location>
        <begin position="133"/>
        <end position="155"/>
    </location>
</feature>
<name>A0A564UCI8_9FIRM</name>
<dbReference type="InterPro" id="IPR051158">
    <property type="entry name" value="Metallophosphoesterase_sf"/>
</dbReference>
<feature type="transmembrane region" description="Helical" evidence="1">
    <location>
        <begin position="89"/>
        <end position="113"/>
    </location>
</feature>
<feature type="domain" description="Calcineurin-like phosphoesterase" evidence="2">
    <location>
        <begin position="179"/>
        <end position="362"/>
    </location>
</feature>
<dbReference type="CDD" id="cd07385">
    <property type="entry name" value="MPP_YkuE_C"/>
    <property type="match status" value="1"/>
</dbReference>
<dbReference type="GO" id="GO:0016787">
    <property type="term" value="F:hydrolase activity"/>
    <property type="evidence" value="ECO:0007669"/>
    <property type="project" value="UniProtKB-KW"/>
</dbReference>
<protein>
    <submittedName>
        <fullName evidence="3">Putative metallophosphoesterase</fullName>
        <ecNumber evidence="3">3.1.-.-</ecNumber>
    </submittedName>
</protein>
<keyword evidence="1" id="KW-0472">Membrane</keyword>
<dbReference type="Pfam" id="PF00149">
    <property type="entry name" value="Metallophos"/>
    <property type="match status" value="1"/>
</dbReference>
<dbReference type="InterPro" id="IPR029052">
    <property type="entry name" value="Metallo-depent_PP-like"/>
</dbReference>
<evidence type="ECO:0000313" key="4">
    <source>
        <dbReference type="Proteomes" id="UP000363661"/>
    </source>
</evidence>
<evidence type="ECO:0000256" key="1">
    <source>
        <dbReference type="SAM" id="Phobius"/>
    </source>
</evidence>
<sequence length="419" mass="47837">MNESRSRFSKKISGRTQGNGMFKWFMLFVYIVLCSYVFTGWFRWRKWMGIPHWKIVSIGIAFLLLLLASSIFLGKFLPQSEIQLKILQFGNYWIGFLIYVIFFILVCDLIWLLRSLLAFKWFWMGEPLIRTKTGVILLAVFVLGGSFLSTLYGAVHAKKIKTSFHDITINKQVDDLKEMKVVLIADLHLGYSVGSKDMQKMVDRINKQDPDLVVLAGDIFDNEYEALDDPKHLSETLHQIQSKYGTYAVYGNHDVKETLVAGFSIGASKKALRDPRMDEFMEKAGITVLEDESELIDQKFYLVGRLDGEKNGRGTSKRKSIEELTADLDQTKPLFVMNHEPDELKEYDKAGVDVLFSGHTHAGQFFPLTIVQPFAWKNYWGVKQIGDMYSIVTSGVGVYGPNIRVGTDSEIMVVTVHFK</sequence>
<keyword evidence="1" id="KW-1133">Transmembrane helix</keyword>
<dbReference type="EMBL" id="CABHNA010000075">
    <property type="protein sequence ID" value="VUX17245.1"/>
    <property type="molecule type" value="Genomic_DNA"/>
</dbReference>
<feature type="transmembrane region" description="Helical" evidence="1">
    <location>
        <begin position="55"/>
        <end position="77"/>
    </location>
</feature>
<dbReference type="Gene3D" id="3.60.21.10">
    <property type="match status" value="1"/>
</dbReference>
<accession>A0A564UCI8</accession>
<dbReference type="SUPFAM" id="SSF56300">
    <property type="entry name" value="Metallo-dependent phosphatases"/>
    <property type="match status" value="1"/>
</dbReference>
<gene>
    <name evidence="3" type="ORF">RTSSTS7063_02295</name>
</gene>
<dbReference type="PANTHER" id="PTHR31302:SF0">
    <property type="entry name" value="TRANSMEMBRANE PROTEIN WITH METALLOPHOSPHOESTERASE DOMAIN"/>
    <property type="match status" value="1"/>
</dbReference>